<proteinExistence type="predicted"/>
<comment type="caution">
    <text evidence="12">The sequence shown here is derived from an EMBL/GenBank/DDBJ whole genome shotgun (WGS) entry which is preliminary data.</text>
</comment>
<dbReference type="GO" id="GO:0098719">
    <property type="term" value="P:sodium ion import across plasma membrane"/>
    <property type="evidence" value="ECO:0007669"/>
    <property type="project" value="TreeGrafter"/>
</dbReference>
<gene>
    <name evidence="12" type="ORF">SERN_0162</name>
</gene>
<keyword evidence="4 10" id="KW-0812">Transmembrane</keyword>
<evidence type="ECO:0000256" key="6">
    <source>
        <dbReference type="ARBA" id="ARBA00023053"/>
    </source>
</evidence>
<evidence type="ECO:0000256" key="2">
    <source>
        <dbReference type="ARBA" id="ARBA00022448"/>
    </source>
</evidence>
<evidence type="ECO:0000313" key="13">
    <source>
        <dbReference type="Proteomes" id="UP000297318"/>
    </source>
</evidence>
<dbReference type="GO" id="GO:0015385">
    <property type="term" value="F:sodium:proton antiporter activity"/>
    <property type="evidence" value="ECO:0007669"/>
    <property type="project" value="InterPro"/>
</dbReference>
<feature type="transmembrane region" description="Helical" evidence="10">
    <location>
        <begin position="152"/>
        <end position="176"/>
    </location>
</feature>
<keyword evidence="8 10" id="KW-0472">Membrane</keyword>
<keyword evidence="2" id="KW-0813">Transport</keyword>
<keyword evidence="3" id="KW-1003">Cell membrane</keyword>
<keyword evidence="6" id="KW-0915">Sodium</keyword>
<dbReference type="Gene3D" id="6.10.140.1330">
    <property type="match status" value="1"/>
</dbReference>
<evidence type="ECO:0000256" key="3">
    <source>
        <dbReference type="ARBA" id="ARBA00022475"/>
    </source>
</evidence>
<evidence type="ECO:0000256" key="4">
    <source>
        <dbReference type="ARBA" id="ARBA00022692"/>
    </source>
</evidence>
<comment type="subcellular location">
    <subcellularLocation>
        <location evidence="1">Cell membrane</location>
        <topology evidence="1">Multi-pass membrane protein</topology>
    </subcellularLocation>
</comment>
<dbReference type="OrthoDB" id="57886at2"/>
<keyword evidence="7" id="KW-0406">Ion transport</keyword>
<evidence type="ECO:0000256" key="10">
    <source>
        <dbReference type="SAM" id="Phobius"/>
    </source>
</evidence>
<feature type="transmembrane region" description="Helical" evidence="10">
    <location>
        <begin position="55"/>
        <end position="74"/>
    </location>
</feature>
<evidence type="ECO:0000313" key="12">
    <source>
        <dbReference type="EMBL" id="TGO05970.1"/>
    </source>
</evidence>
<evidence type="ECO:0000256" key="7">
    <source>
        <dbReference type="ARBA" id="ARBA00023065"/>
    </source>
</evidence>
<feature type="transmembrane region" description="Helical" evidence="10">
    <location>
        <begin position="423"/>
        <end position="447"/>
    </location>
</feature>
<feature type="transmembrane region" description="Helical" evidence="10">
    <location>
        <begin position="234"/>
        <end position="251"/>
    </location>
</feature>
<evidence type="ECO:0000256" key="5">
    <source>
        <dbReference type="ARBA" id="ARBA00022989"/>
    </source>
</evidence>
<evidence type="ECO:0000256" key="1">
    <source>
        <dbReference type="ARBA" id="ARBA00004651"/>
    </source>
</evidence>
<dbReference type="EMBL" id="RHPJ01000001">
    <property type="protein sequence ID" value="TGO05970.1"/>
    <property type="molecule type" value="Genomic_DNA"/>
</dbReference>
<feature type="transmembrane region" description="Helical" evidence="10">
    <location>
        <begin position="182"/>
        <end position="203"/>
    </location>
</feature>
<dbReference type="InterPro" id="IPR018422">
    <property type="entry name" value="Cation/H_exchanger_CPA1"/>
</dbReference>
<dbReference type="InterPro" id="IPR006153">
    <property type="entry name" value="Cation/H_exchanger_TM"/>
</dbReference>
<keyword evidence="9" id="KW-0739">Sodium transport</keyword>
<sequence length="572" mass="59986">METIALLLVVGVLLVVGGAWLAPRLGVAAPVVLLLVGIGCSYVPGIPEVEIEPELILAIVLPPILYSAAVNVPVTDFRRNLRAITGLSVLLVGISTVVVGFLLHLLLPALPLAAAFALGAVVSPPDAVAATSIGKRLGLPPRLVTVLEGEGLVNDATALVLLRSAVAAIGGGISFGGIAADFGYAVVAAIGIGLAVGLGTVWVRSRLDQPTLTTAISFVVPFLAFFPAEAANASGVLSVVVAGLVTGYRSARHLSAQDRISERLNWRTIQLLLENGVFLLMGYQIASVIDAVSDDHLSVAAAVGVGAVVTVVLLVVRMAFMVPLVASLRREQRRAVGRAEQHGRRAAAFAAVVERHPDHPRFTPERLAQAERRIARRGADLDFLRDEGLGLRGGAVLAWSGMRGVVTLAAAQTLPSDVPLRPQLILVAFTVALLTLLGYGTTLPLVIRRLGVRGPDRETANREVDELLSEIVDAGAAQLANPELRRSSGEPFDAGLVADLTTARRRMADTMATNRAAVGTGEVPARQELYRVMLAAEEAALLDARASGQYSSHAIERAQTMLDSELARSGGE</sequence>
<evidence type="ECO:0000259" key="11">
    <source>
        <dbReference type="Pfam" id="PF00999"/>
    </source>
</evidence>
<dbReference type="GO" id="GO:0015386">
    <property type="term" value="F:potassium:proton antiporter activity"/>
    <property type="evidence" value="ECO:0007669"/>
    <property type="project" value="TreeGrafter"/>
</dbReference>
<dbReference type="PANTHER" id="PTHR10110:SF86">
    <property type="entry name" value="SODIUM_HYDROGEN EXCHANGER 7"/>
    <property type="match status" value="1"/>
</dbReference>
<dbReference type="Proteomes" id="UP000297318">
    <property type="component" value="Unassembled WGS sequence"/>
</dbReference>
<dbReference type="Pfam" id="PF00999">
    <property type="entry name" value="Na_H_Exchanger"/>
    <property type="match status" value="1"/>
</dbReference>
<dbReference type="GO" id="GO:0051453">
    <property type="term" value="P:regulation of intracellular pH"/>
    <property type="evidence" value="ECO:0007669"/>
    <property type="project" value="TreeGrafter"/>
</dbReference>
<evidence type="ECO:0000256" key="8">
    <source>
        <dbReference type="ARBA" id="ARBA00023136"/>
    </source>
</evidence>
<evidence type="ECO:0000256" key="9">
    <source>
        <dbReference type="ARBA" id="ARBA00023201"/>
    </source>
</evidence>
<keyword evidence="5 10" id="KW-1133">Transmembrane helix</keyword>
<feature type="transmembrane region" description="Helical" evidence="10">
    <location>
        <begin position="272"/>
        <end position="293"/>
    </location>
</feature>
<protein>
    <submittedName>
        <fullName evidence="12">Na+/H+ antiporter</fullName>
    </submittedName>
</protein>
<feature type="transmembrane region" description="Helical" evidence="10">
    <location>
        <begin position="86"/>
        <end position="106"/>
    </location>
</feature>
<dbReference type="RefSeq" id="WP_135848249.1">
    <property type="nucleotide sequence ID" value="NZ_RHPJ01000001.1"/>
</dbReference>
<name>A0A4Z1E3X2_9MICO</name>
<accession>A0A4Z1E3X2</accession>
<feature type="transmembrane region" description="Helical" evidence="10">
    <location>
        <begin position="389"/>
        <end position="411"/>
    </location>
</feature>
<reference evidence="12 13" key="1">
    <citation type="submission" date="2018-11" db="EMBL/GenBank/DDBJ databases">
        <title>Complete genome sequencing of the Actinobacteria Serinibacter sp. K3-2.</title>
        <authorList>
            <person name="Rakitin A.L."/>
            <person name="Beletsky A.V."/>
            <person name="Mardanov A.V."/>
            <person name="Ravin N.V."/>
            <person name="Gromova A.S."/>
            <person name="Filippova S.N."/>
            <person name="Gal'Chenko V.F."/>
        </authorList>
    </citation>
    <scope>NUCLEOTIDE SEQUENCE [LARGE SCALE GENOMIC DNA]</scope>
    <source>
        <strain evidence="12 13">K3-2</strain>
    </source>
</reference>
<keyword evidence="13" id="KW-1185">Reference proteome</keyword>
<organism evidence="12 13">
    <name type="scientific">Serinibacter arcticus</name>
    <dbReference type="NCBI Taxonomy" id="1655435"/>
    <lineage>
        <taxon>Bacteria</taxon>
        <taxon>Bacillati</taxon>
        <taxon>Actinomycetota</taxon>
        <taxon>Actinomycetes</taxon>
        <taxon>Micrococcales</taxon>
        <taxon>Beutenbergiaceae</taxon>
        <taxon>Serinibacter</taxon>
    </lineage>
</organism>
<dbReference type="PANTHER" id="PTHR10110">
    <property type="entry name" value="SODIUM/HYDROGEN EXCHANGER"/>
    <property type="match status" value="1"/>
</dbReference>
<dbReference type="GO" id="GO:0005886">
    <property type="term" value="C:plasma membrane"/>
    <property type="evidence" value="ECO:0007669"/>
    <property type="project" value="UniProtKB-SubCell"/>
</dbReference>
<feature type="domain" description="Cation/H+ exchanger transmembrane" evidence="11">
    <location>
        <begin position="13"/>
        <end position="447"/>
    </location>
</feature>
<feature type="transmembrane region" description="Helical" evidence="10">
    <location>
        <begin position="299"/>
        <end position="325"/>
    </location>
</feature>
<dbReference type="AlphaFoldDB" id="A0A4Z1E3X2"/>